<evidence type="ECO:0000313" key="2">
    <source>
        <dbReference type="EMBL" id="KAK7053147.1"/>
    </source>
</evidence>
<evidence type="ECO:0008006" key="4">
    <source>
        <dbReference type="Google" id="ProtNLM"/>
    </source>
</evidence>
<dbReference type="SUPFAM" id="SSF53335">
    <property type="entry name" value="S-adenosyl-L-methionine-dependent methyltransferases"/>
    <property type="match status" value="1"/>
</dbReference>
<protein>
    <recommendedName>
        <fullName evidence="4">S-adenosyl-L-methionine-dependent methyltransferase</fullName>
    </recommendedName>
</protein>
<sequence length="232" mass="26465">MASTHSELYTANKAHWDKVAKDLDKHPWGMFGMKMADQMLPHLLKTATFDKEKTEVMDFACGNGYNSTLMAPHCKSILGVDISTGMVDEFNRNIERWGLDKNQLHALRADIEDAQGTELEGKTFDIIYCSMAYHHLPSMEETTKDLAVYLKPGGKLLVVDWIRPETETRMPAETYKNISQIMKVPGIGEEEMKEVFERGGLRFRSYEKLLHMNEVVEGVNVNNWVFLACAEK</sequence>
<dbReference type="Proteomes" id="UP001383192">
    <property type="component" value="Unassembled WGS sequence"/>
</dbReference>
<dbReference type="AlphaFoldDB" id="A0AAW0DKF1"/>
<accession>A0AAW0DKF1</accession>
<name>A0AAW0DKF1_9AGAR</name>
<dbReference type="PANTHER" id="PTHR43861">
    <property type="entry name" value="TRANS-ACONITATE 2-METHYLTRANSFERASE-RELATED"/>
    <property type="match status" value="1"/>
</dbReference>
<reference evidence="2 3" key="1">
    <citation type="submission" date="2024-01" db="EMBL/GenBank/DDBJ databases">
        <title>A draft genome for a cacao thread blight-causing isolate of Paramarasmius palmivorus.</title>
        <authorList>
            <person name="Baruah I.K."/>
            <person name="Bukari Y."/>
            <person name="Amoako-Attah I."/>
            <person name="Meinhardt L.W."/>
            <person name="Bailey B.A."/>
            <person name="Cohen S.P."/>
        </authorList>
    </citation>
    <scope>NUCLEOTIDE SEQUENCE [LARGE SCALE GENOMIC DNA]</scope>
    <source>
        <strain evidence="2 3">GH-12</strain>
    </source>
</reference>
<dbReference type="Pfam" id="PF13489">
    <property type="entry name" value="Methyltransf_23"/>
    <property type="match status" value="1"/>
</dbReference>
<keyword evidence="3" id="KW-1185">Reference proteome</keyword>
<organism evidence="2 3">
    <name type="scientific">Paramarasmius palmivorus</name>
    <dbReference type="NCBI Taxonomy" id="297713"/>
    <lineage>
        <taxon>Eukaryota</taxon>
        <taxon>Fungi</taxon>
        <taxon>Dikarya</taxon>
        <taxon>Basidiomycota</taxon>
        <taxon>Agaricomycotina</taxon>
        <taxon>Agaricomycetes</taxon>
        <taxon>Agaricomycetidae</taxon>
        <taxon>Agaricales</taxon>
        <taxon>Marasmiineae</taxon>
        <taxon>Marasmiaceae</taxon>
        <taxon>Paramarasmius</taxon>
    </lineage>
</organism>
<comment type="caution">
    <text evidence="2">The sequence shown here is derived from an EMBL/GenBank/DDBJ whole genome shotgun (WGS) entry which is preliminary data.</text>
</comment>
<evidence type="ECO:0000313" key="3">
    <source>
        <dbReference type="Proteomes" id="UP001383192"/>
    </source>
</evidence>
<dbReference type="EMBL" id="JAYKXP010000010">
    <property type="protein sequence ID" value="KAK7053147.1"/>
    <property type="molecule type" value="Genomic_DNA"/>
</dbReference>
<dbReference type="PANTHER" id="PTHR43861:SF3">
    <property type="entry name" value="PUTATIVE (AFU_ORTHOLOGUE AFUA_2G14390)-RELATED"/>
    <property type="match status" value="1"/>
</dbReference>
<gene>
    <name evidence="2" type="ORF">VNI00_003766</name>
</gene>
<dbReference type="CDD" id="cd02440">
    <property type="entry name" value="AdoMet_MTases"/>
    <property type="match status" value="1"/>
</dbReference>
<proteinExistence type="predicted"/>
<dbReference type="GO" id="GO:0008757">
    <property type="term" value="F:S-adenosylmethionine-dependent methyltransferase activity"/>
    <property type="evidence" value="ECO:0007669"/>
    <property type="project" value="InterPro"/>
</dbReference>
<dbReference type="Gene3D" id="3.40.50.150">
    <property type="entry name" value="Vaccinia Virus protein VP39"/>
    <property type="match status" value="1"/>
</dbReference>
<dbReference type="InterPro" id="IPR029063">
    <property type="entry name" value="SAM-dependent_MTases_sf"/>
</dbReference>
<keyword evidence="1" id="KW-0808">Transferase</keyword>
<evidence type="ECO:0000256" key="1">
    <source>
        <dbReference type="ARBA" id="ARBA00022679"/>
    </source>
</evidence>